<keyword evidence="1" id="KW-0808">Transferase</keyword>
<reference evidence="2 3" key="1">
    <citation type="journal article" date="2014" name="Nature">
        <title>An environmental bacterial taxon with a large and distinct metabolic repertoire.</title>
        <authorList>
            <person name="Wilson M.C."/>
            <person name="Mori T."/>
            <person name="Ruckert C."/>
            <person name="Uria A.R."/>
            <person name="Helf M.J."/>
            <person name="Takada K."/>
            <person name="Gernert C."/>
            <person name="Steffens U.A."/>
            <person name="Heycke N."/>
            <person name="Schmitt S."/>
            <person name="Rinke C."/>
            <person name="Helfrich E.J."/>
            <person name="Brachmann A.O."/>
            <person name="Gurgui C."/>
            <person name="Wakimoto T."/>
            <person name="Kracht M."/>
            <person name="Crusemann M."/>
            <person name="Hentschel U."/>
            <person name="Abe I."/>
            <person name="Matsunaga S."/>
            <person name="Kalinowski J."/>
            <person name="Takeyama H."/>
            <person name="Piel J."/>
        </authorList>
    </citation>
    <scope>NUCLEOTIDE SEQUENCE [LARGE SCALE GENOMIC DNA]</scope>
    <source>
        <strain evidence="3">TSY2</strain>
    </source>
</reference>
<comment type="caution">
    <text evidence="2">The sequence shown here is derived from an EMBL/GenBank/DDBJ whole genome shotgun (WGS) entry which is preliminary data.</text>
</comment>
<dbReference type="GO" id="GO:0008410">
    <property type="term" value="F:CoA-transferase activity"/>
    <property type="evidence" value="ECO:0007669"/>
    <property type="project" value="TreeGrafter"/>
</dbReference>
<dbReference type="InterPro" id="IPR044855">
    <property type="entry name" value="CoA-Trfase_III_dom3_sf"/>
</dbReference>
<dbReference type="Gene3D" id="3.40.50.10540">
    <property type="entry name" value="Crotonobetainyl-coa:carnitine coa-transferase, domain 1"/>
    <property type="match status" value="1"/>
</dbReference>
<dbReference type="PANTHER" id="PTHR48207:SF3">
    <property type="entry name" value="SUCCINATE--HYDROXYMETHYLGLUTARATE COA-TRANSFERASE"/>
    <property type="match status" value="1"/>
</dbReference>
<evidence type="ECO:0000313" key="2">
    <source>
        <dbReference type="EMBL" id="ETX04220.1"/>
    </source>
</evidence>
<dbReference type="InterPro" id="IPR003673">
    <property type="entry name" value="CoA-Trfase_fam_III"/>
</dbReference>
<dbReference type="Proteomes" id="UP000019140">
    <property type="component" value="Unassembled WGS sequence"/>
</dbReference>
<dbReference type="Pfam" id="PF02515">
    <property type="entry name" value="CoA_transf_3"/>
    <property type="match status" value="1"/>
</dbReference>
<dbReference type="PATRIC" id="fig|1429439.4.peg.5105"/>
<dbReference type="InterPro" id="IPR023606">
    <property type="entry name" value="CoA-Trfase_III_dom_1_sf"/>
</dbReference>
<protein>
    <submittedName>
        <fullName evidence="2">CoA-transferase</fullName>
    </submittedName>
</protein>
<dbReference type="SUPFAM" id="SSF89796">
    <property type="entry name" value="CoA-transferase family III (CaiB/BaiF)"/>
    <property type="match status" value="1"/>
</dbReference>
<dbReference type="Gene3D" id="3.30.1540.10">
    <property type="entry name" value="formyl-coa transferase, domain 3"/>
    <property type="match status" value="1"/>
</dbReference>
<accession>W4M1Z2</accession>
<dbReference type="HOGENOM" id="CLU_033975_0_0_7"/>
<organism evidence="2 3">
    <name type="scientific">Candidatus Entotheonella gemina</name>
    <dbReference type="NCBI Taxonomy" id="1429439"/>
    <lineage>
        <taxon>Bacteria</taxon>
        <taxon>Pseudomonadati</taxon>
        <taxon>Nitrospinota/Tectimicrobiota group</taxon>
        <taxon>Candidatus Tectimicrobiota</taxon>
        <taxon>Candidatus Entotheonellia</taxon>
        <taxon>Candidatus Entotheonellales</taxon>
        <taxon>Candidatus Entotheonellaceae</taxon>
        <taxon>Candidatus Entotheonella</taxon>
    </lineage>
</organism>
<name>W4M1Z2_9BACT</name>
<keyword evidence="3" id="KW-1185">Reference proteome</keyword>
<dbReference type="PANTHER" id="PTHR48207">
    <property type="entry name" value="SUCCINATE--HYDROXYMETHYLGLUTARATE COA-TRANSFERASE"/>
    <property type="match status" value="1"/>
</dbReference>
<evidence type="ECO:0000256" key="1">
    <source>
        <dbReference type="ARBA" id="ARBA00022679"/>
    </source>
</evidence>
<sequence length="395" mass="42802">MTGNGHFPLSKIKILDLTRARAGPTAVRQLVDWGADAIKIEMPGGRAGDGMGGNRHGFDFQNLHRNKRGMSLNLKHPKGVEIFKQLAKDADVIVENYRADVKHRLGIDYETIRQLNPRMVYGSISGFGQEGPYRDRPGVDQIAQGLGGLMSITGLPGQGPVRVGIPISDLCAGIFLAQGILIALLEREWTGEGKWVSTSLLEAMTSMLDFQASRWTMAGEVAPQAGNNHPTGIPTGMFKTQNGFINIAASGADLYSRMCQAMGREDLLMDERYATSGARYKNRDELNAVIESMTQDKPSEDWIKLLNDAGVPCGPVNSIDQTFADEQVQFLEMAQSVTSPALGELNILGHPVSLNGQRNPLRKSAPELGEDNHVILTGFGYSADAIAGLEKDGVI</sequence>
<proteinExistence type="predicted"/>
<dbReference type="EMBL" id="AZHX01001271">
    <property type="protein sequence ID" value="ETX04220.1"/>
    <property type="molecule type" value="Genomic_DNA"/>
</dbReference>
<dbReference type="AlphaFoldDB" id="W4M1Z2"/>
<evidence type="ECO:0000313" key="3">
    <source>
        <dbReference type="Proteomes" id="UP000019140"/>
    </source>
</evidence>
<gene>
    <name evidence="2" type="ORF">ETSY2_30060</name>
</gene>
<dbReference type="InterPro" id="IPR050483">
    <property type="entry name" value="CoA-transferase_III_domain"/>
</dbReference>